<keyword evidence="2" id="KW-0496">Mitochondrion</keyword>
<accession>A0A117NGF9</accession>
<dbReference type="EMBL" id="LKAM01000010">
    <property type="protein sequence ID" value="KUM46743.1"/>
    <property type="molecule type" value="Genomic_DNA"/>
</dbReference>
<geneLocation type="mitochondrion" evidence="2"/>
<reference evidence="2" key="1">
    <citation type="journal article" date="2015" name="Genome Biol. Evol.">
        <title>Organellar Genomes of White Spruce (Picea glauca): Assembly and Annotation.</title>
        <authorList>
            <person name="Jackman S.D."/>
            <person name="Warren R.L."/>
            <person name="Gibb E.A."/>
            <person name="Vandervalk B.P."/>
            <person name="Mohamadi H."/>
            <person name="Chu J."/>
            <person name="Raymond A."/>
            <person name="Pleasance S."/>
            <person name="Coope R."/>
            <person name="Wildung M.R."/>
            <person name="Ritland C.E."/>
            <person name="Bousquet J."/>
            <person name="Jones S.J."/>
            <person name="Bohlmann J."/>
            <person name="Birol I."/>
        </authorList>
    </citation>
    <scope>NUCLEOTIDE SEQUENCE [LARGE SCALE GENOMIC DNA]</scope>
    <source>
        <tissue evidence="2">Flushing bud</tissue>
    </source>
</reference>
<sequence>MDFRAPKHNSTRFAIETATGAYGSESRGKTKETNGRDRCLVNRPTGSGSDIDTRTGIGYKTGSASSGIQSAYQSCVFLWVKRIAPSFPITYISLSIIVQDCAASISANSRSMWWFTI</sequence>
<gene>
    <name evidence="2" type="ORF">ABT39_MTgene1423</name>
</gene>
<evidence type="ECO:0000313" key="2">
    <source>
        <dbReference type="EMBL" id="KUM46743.1"/>
    </source>
</evidence>
<name>A0A117NGF9_PICGL</name>
<protein>
    <submittedName>
        <fullName evidence="2">Uncharacterized protein</fullName>
    </submittedName>
</protein>
<comment type="caution">
    <text evidence="2">The sequence shown here is derived from an EMBL/GenBank/DDBJ whole genome shotgun (WGS) entry which is preliminary data.</text>
</comment>
<dbReference type="AlphaFoldDB" id="A0A117NGF9"/>
<feature type="compositionally biased region" description="Basic residues" evidence="1">
    <location>
        <begin position="1"/>
        <end position="10"/>
    </location>
</feature>
<evidence type="ECO:0000256" key="1">
    <source>
        <dbReference type="SAM" id="MobiDB-lite"/>
    </source>
</evidence>
<organism evidence="2">
    <name type="scientific">Picea glauca</name>
    <name type="common">White spruce</name>
    <name type="synonym">Pinus glauca</name>
    <dbReference type="NCBI Taxonomy" id="3330"/>
    <lineage>
        <taxon>Eukaryota</taxon>
        <taxon>Viridiplantae</taxon>
        <taxon>Streptophyta</taxon>
        <taxon>Embryophyta</taxon>
        <taxon>Tracheophyta</taxon>
        <taxon>Spermatophyta</taxon>
        <taxon>Pinopsida</taxon>
        <taxon>Pinidae</taxon>
        <taxon>Conifers I</taxon>
        <taxon>Pinales</taxon>
        <taxon>Pinaceae</taxon>
        <taxon>Picea</taxon>
    </lineage>
</organism>
<feature type="compositionally biased region" description="Basic and acidic residues" evidence="1">
    <location>
        <begin position="26"/>
        <end position="40"/>
    </location>
</feature>
<proteinExistence type="predicted"/>
<feature type="region of interest" description="Disordered" evidence="1">
    <location>
        <begin position="1"/>
        <end position="54"/>
    </location>
</feature>